<gene>
    <name evidence="1" type="ORF">CSSPJE1EN2_LOCUS7728</name>
</gene>
<keyword evidence="2" id="KW-1185">Reference proteome</keyword>
<evidence type="ECO:0000313" key="1">
    <source>
        <dbReference type="EMBL" id="CAK9864733.1"/>
    </source>
</evidence>
<reference evidence="1" key="1">
    <citation type="submission" date="2024-03" db="EMBL/GenBank/DDBJ databases">
        <authorList>
            <consortium name="ELIXIR-Norway"/>
            <consortium name="Elixir Norway"/>
        </authorList>
    </citation>
    <scope>NUCLEOTIDE SEQUENCE</scope>
</reference>
<proteinExistence type="predicted"/>
<organism evidence="1 2">
    <name type="scientific">Sphagnum jensenii</name>
    <dbReference type="NCBI Taxonomy" id="128206"/>
    <lineage>
        <taxon>Eukaryota</taxon>
        <taxon>Viridiplantae</taxon>
        <taxon>Streptophyta</taxon>
        <taxon>Embryophyta</taxon>
        <taxon>Bryophyta</taxon>
        <taxon>Sphagnophytina</taxon>
        <taxon>Sphagnopsida</taxon>
        <taxon>Sphagnales</taxon>
        <taxon>Sphagnaceae</taxon>
        <taxon>Sphagnum</taxon>
    </lineage>
</organism>
<protein>
    <submittedName>
        <fullName evidence="1">Uncharacterized protein</fullName>
    </submittedName>
</protein>
<sequence length="109" mass="11743">MCNYHWESALADMDDAVALQAKLSTVKGRVLRLFEDWLSNDGPLSDELSDRMEWAISELGTLSSEFATGQNPSLFTASSLTVLAADFLGGLGRREDGIMNLLGNGAAMS</sequence>
<dbReference type="Proteomes" id="UP001497522">
    <property type="component" value="Chromosome 14"/>
</dbReference>
<dbReference type="EMBL" id="OZ023715">
    <property type="protein sequence ID" value="CAK9864733.1"/>
    <property type="molecule type" value="Genomic_DNA"/>
</dbReference>
<name>A0ABP1AQD8_9BRYO</name>
<evidence type="ECO:0000313" key="2">
    <source>
        <dbReference type="Proteomes" id="UP001497522"/>
    </source>
</evidence>
<accession>A0ABP1AQD8</accession>